<dbReference type="EMBL" id="CADCXV010000843">
    <property type="protein sequence ID" value="CAB0037077.1"/>
    <property type="molecule type" value="Genomic_DNA"/>
</dbReference>
<keyword evidence="3" id="KW-1185">Reference proteome</keyword>
<sequence>MSIGTHNSKQYFVNNAPKSNRALRTEQAVKKCCTPLDRETEELRHEKCRWIYGNFIMQGRQAKGMIQKDLATKICEKPQIQLVINYRGKEEAQPLQPPGGKK</sequence>
<name>A0A6H5IKI1_9HYME</name>
<dbReference type="PANTHER" id="PTHR10245">
    <property type="entry name" value="ENDOTHELIAL DIFFERENTIATION-RELATED FACTOR 1 MULTIPROTEIN BRIDGING FACTOR 1"/>
    <property type="match status" value="1"/>
</dbReference>
<dbReference type="OrthoDB" id="10253401at2759"/>
<dbReference type="PANTHER" id="PTHR10245:SF15">
    <property type="entry name" value="ENDOTHELIAL DIFFERENTIATION-RELATED FACTOR 1"/>
    <property type="match status" value="1"/>
</dbReference>
<dbReference type="AlphaFoldDB" id="A0A6H5IKI1"/>
<proteinExistence type="predicted"/>
<evidence type="ECO:0000313" key="2">
    <source>
        <dbReference type="EMBL" id="CAB0037077.1"/>
    </source>
</evidence>
<accession>A0A6H5IKI1</accession>
<evidence type="ECO:0000256" key="1">
    <source>
        <dbReference type="ARBA" id="ARBA00023125"/>
    </source>
</evidence>
<dbReference type="Gene3D" id="1.10.260.40">
    <property type="entry name" value="lambda repressor-like DNA-binding domains"/>
    <property type="match status" value="1"/>
</dbReference>
<dbReference type="GO" id="GO:0006357">
    <property type="term" value="P:regulation of transcription by RNA polymerase II"/>
    <property type="evidence" value="ECO:0007669"/>
    <property type="project" value="UniProtKB-ARBA"/>
</dbReference>
<gene>
    <name evidence="2" type="ORF">TBRA_LOCUS8914</name>
</gene>
<reference evidence="2 3" key="1">
    <citation type="submission" date="2020-02" db="EMBL/GenBank/DDBJ databases">
        <authorList>
            <person name="Ferguson B K."/>
        </authorList>
    </citation>
    <scope>NUCLEOTIDE SEQUENCE [LARGE SCALE GENOMIC DNA]</scope>
</reference>
<evidence type="ECO:0008006" key="4">
    <source>
        <dbReference type="Google" id="ProtNLM"/>
    </source>
</evidence>
<dbReference type="Proteomes" id="UP000479190">
    <property type="component" value="Unassembled WGS sequence"/>
</dbReference>
<evidence type="ECO:0000313" key="3">
    <source>
        <dbReference type="Proteomes" id="UP000479190"/>
    </source>
</evidence>
<dbReference type="GO" id="GO:0005634">
    <property type="term" value="C:nucleus"/>
    <property type="evidence" value="ECO:0007669"/>
    <property type="project" value="TreeGrafter"/>
</dbReference>
<protein>
    <recommendedName>
        <fullName evidence="4">HTH cro/C1-type domain-containing protein</fullName>
    </recommendedName>
</protein>
<keyword evidence="1" id="KW-0238">DNA-binding</keyword>
<organism evidence="2 3">
    <name type="scientific">Trichogramma brassicae</name>
    <dbReference type="NCBI Taxonomy" id="86971"/>
    <lineage>
        <taxon>Eukaryota</taxon>
        <taxon>Metazoa</taxon>
        <taxon>Ecdysozoa</taxon>
        <taxon>Arthropoda</taxon>
        <taxon>Hexapoda</taxon>
        <taxon>Insecta</taxon>
        <taxon>Pterygota</taxon>
        <taxon>Neoptera</taxon>
        <taxon>Endopterygota</taxon>
        <taxon>Hymenoptera</taxon>
        <taxon>Apocrita</taxon>
        <taxon>Proctotrupomorpha</taxon>
        <taxon>Chalcidoidea</taxon>
        <taxon>Trichogrammatidae</taxon>
        <taxon>Trichogramma</taxon>
    </lineage>
</organism>
<dbReference type="InterPro" id="IPR010982">
    <property type="entry name" value="Lambda_DNA-bd_dom_sf"/>
</dbReference>
<dbReference type="GO" id="GO:0003677">
    <property type="term" value="F:DNA binding"/>
    <property type="evidence" value="ECO:0007669"/>
    <property type="project" value="UniProtKB-KW"/>
</dbReference>